<reference evidence="1 2" key="1">
    <citation type="submission" date="2014-09" db="EMBL/GenBank/DDBJ databases">
        <title>Sporocytophaga myxococcoides PG-01 genome sequencing.</title>
        <authorList>
            <person name="Liu L."/>
            <person name="Gao P.J."/>
            <person name="Chen G.J."/>
            <person name="Wang L.S."/>
        </authorList>
    </citation>
    <scope>NUCLEOTIDE SEQUENCE [LARGE SCALE GENOMIC DNA]</scope>
    <source>
        <strain evidence="1 2">PG-01</strain>
    </source>
</reference>
<evidence type="ECO:0000313" key="2">
    <source>
        <dbReference type="Proteomes" id="UP000030185"/>
    </source>
</evidence>
<organism evidence="1 2">
    <name type="scientific">Sporocytophaga myxococcoides</name>
    <dbReference type="NCBI Taxonomy" id="153721"/>
    <lineage>
        <taxon>Bacteria</taxon>
        <taxon>Pseudomonadati</taxon>
        <taxon>Bacteroidota</taxon>
        <taxon>Cytophagia</taxon>
        <taxon>Cytophagales</taxon>
        <taxon>Cytophagaceae</taxon>
        <taxon>Sporocytophaga</taxon>
    </lineage>
</organism>
<proteinExistence type="predicted"/>
<dbReference type="InterPro" id="IPR025634">
    <property type="entry name" value="DUF4292"/>
</dbReference>
<evidence type="ECO:0008006" key="3">
    <source>
        <dbReference type="Google" id="ProtNLM"/>
    </source>
</evidence>
<dbReference type="PROSITE" id="PS51257">
    <property type="entry name" value="PROKAR_LIPOPROTEIN"/>
    <property type="match status" value="1"/>
</dbReference>
<accession>A0A098LCL4</accession>
<sequence>MNNIKSLFFLIGLTLIFSSCKKNLTPTTATREEIINLTVQEIDYNYLSAKAKVDFKDNEQDLHFTVNIRMKKDSIVWLSISPALGIEAARCLILKDSIYMIDRINNKYSTYDLSFLSQKFNVPMDLPTIQSLLVGNMPFKRDHHDKIIKNTETSTCMVEQNKTDLIATNFISLVSMVLQKLELTEKVNHNHLIINYDNFTPINNYNFPNKISVNLNYKQGGTVLQTTIDANYTKIEFPEKELGFPFNVPRRFENR</sequence>
<dbReference type="Proteomes" id="UP000030185">
    <property type="component" value="Unassembled WGS sequence"/>
</dbReference>
<dbReference type="eggNOG" id="COG2834">
    <property type="taxonomic scope" value="Bacteria"/>
</dbReference>
<dbReference type="OrthoDB" id="849114at2"/>
<dbReference type="STRING" id="153721.MYP_975"/>
<keyword evidence="2" id="KW-1185">Reference proteome</keyword>
<gene>
    <name evidence="1" type="ORF">MYP_975</name>
</gene>
<protein>
    <recommendedName>
        <fullName evidence="3">Deoxyuridine 5'-triphosphate nucleotidohydrolase</fullName>
    </recommendedName>
</protein>
<dbReference type="AlphaFoldDB" id="A0A098LCL4"/>
<dbReference type="EMBL" id="BBLT01000002">
    <property type="protein sequence ID" value="GAL83748.1"/>
    <property type="molecule type" value="Genomic_DNA"/>
</dbReference>
<evidence type="ECO:0000313" key="1">
    <source>
        <dbReference type="EMBL" id="GAL83748.1"/>
    </source>
</evidence>
<dbReference type="Pfam" id="PF14125">
    <property type="entry name" value="DUF4292"/>
    <property type="match status" value="1"/>
</dbReference>
<name>A0A098LCL4_9BACT</name>
<comment type="caution">
    <text evidence="1">The sequence shown here is derived from an EMBL/GenBank/DDBJ whole genome shotgun (WGS) entry which is preliminary data.</text>
</comment>
<dbReference type="RefSeq" id="WP_052429950.1">
    <property type="nucleotide sequence ID" value="NZ_BBLT01000002.1"/>
</dbReference>